<evidence type="ECO:0000313" key="8">
    <source>
        <dbReference type="Proteomes" id="UP001152795"/>
    </source>
</evidence>
<dbReference type="InterPro" id="IPR001766">
    <property type="entry name" value="Fork_head_dom"/>
</dbReference>
<dbReference type="EMBL" id="CACRXK020001105">
    <property type="protein sequence ID" value="CAB3987006.1"/>
    <property type="molecule type" value="Genomic_DNA"/>
</dbReference>
<dbReference type="FunFam" id="1.10.10.10:FF:000135">
    <property type="entry name" value="forkhead box protein G1"/>
    <property type="match status" value="1"/>
</dbReference>
<dbReference type="PROSITE" id="PS00658">
    <property type="entry name" value="FORK_HEAD_2"/>
    <property type="match status" value="1"/>
</dbReference>
<name>A0A7D9E692_PARCT</name>
<dbReference type="SMART" id="SM00339">
    <property type="entry name" value="FH"/>
    <property type="match status" value="1"/>
</dbReference>
<dbReference type="Proteomes" id="UP001152795">
    <property type="component" value="Unassembled WGS sequence"/>
</dbReference>
<dbReference type="SUPFAM" id="SSF46785">
    <property type="entry name" value="Winged helix' DNA-binding domain"/>
    <property type="match status" value="1"/>
</dbReference>
<dbReference type="GO" id="GO:0005634">
    <property type="term" value="C:nucleus"/>
    <property type="evidence" value="ECO:0007669"/>
    <property type="project" value="UniProtKB-SubCell"/>
</dbReference>
<gene>
    <name evidence="6" type="ORF">PACLA_8A003608</name>
    <name evidence="7" type="ORF">PACLA_8A006245</name>
</gene>
<dbReference type="PANTHER" id="PTHR11829:SF343">
    <property type="entry name" value="FORK-HEAD DOMAIN-CONTAINING PROTEIN"/>
    <property type="match status" value="1"/>
</dbReference>
<dbReference type="GO" id="GO:0009653">
    <property type="term" value="P:anatomical structure morphogenesis"/>
    <property type="evidence" value="ECO:0007669"/>
    <property type="project" value="TreeGrafter"/>
</dbReference>
<organism evidence="7 8">
    <name type="scientific">Paramuricea clavata</name>
    <name type="common">Red gorgonian</name>
    <name type="synonym">Violescent sea-whip</name>
    <dbReference type="NCBI Taxonomy" id="317549"/>
    <lineage>
        <taxon>Eukaryota</taxon>
        <taxon>Metazoa</taxon>
        <taxon>Cnidaria</taxon>
        <taxon>Anthozoa</taxon>
        <taxon>Octocorallia</taxon>
        <taxon>Malacalcyonacea</taxon>
        <taxon>Plexauridae</taxon>
        <taxon>Paramuricea</taxon>
    </lineage>
</organism>
<evidence type="ECO:0000256" key="1">
    <source>
        <dbReference type="ARBA" id="ARBA00023125"/>
    </source>
</evidence>
<reference evidence="7" key="1">
    <citation type="submission" date="2020-04" db="EMBL/GenBank/DDBJ databases">
        <authorList>
            <person name="Alioto T."/>
            <person name="Alioto T."/>
            <person name="Gomez Garrido J."/>
        </authorList>
    </citation>
    <scope>NUCLEOTIDE SEQUENCE</scope>
    <source>
        <strain evidence="7">A484AB</strain>
    </source>
</reference>
<comment type="caution">
    <text evidence="7">The sequence shown here is derived from an EMBL/GenBank/DDBJ whole genome shotgun (WGS) entry which is preliminary data.</text>
</comment>
<feature type="compositionally biased region" description="Basic and acidic residues" evidence="4">
    <location>
        <begin position="285"/>
        <end position="295"/>
    </location>
</feature>
<dbReference type="InterPro" id="IPR047519">
    <property type="entry name" value="FH_FOXQ2-like"/>
</dbReference>
<protein>
    <submittedName>
        <fullName evidence="7">Hepatocyte nuclear factor 3-gamma-like</fullName>
    </submittedName>
</protein>
<evidence type="ECO:0000256" key="2">
    <source>
        <dbReference type="ARBA" id="ARBA00023242"/>
    </source>
</evidence>
<evidence type="ECO:0000256" key="3">
    <source>
        <dbReference type="PROSITE-ProRule" id="PRU00089"/>
    </source>
</evidence>
<evidence type="ECO:0000256" key="4">
    <source>
        <dbReference type="SAM" id="MobiDB-lite"/>
    </source>
</evidence>
<keyword evidence="1 3" id="KW-0238">DNA-binding</keyword>
<feature type="compositionally biased region" description="Low complexity" evidence="4">
    <location>
        <begin position="233"/>
        <end position="245"/>
    </location>
</feature>
<keyword evidence="2 3" id="KW-0539">Nucleus</keyword>
<dbReference type="InterPro" id="IPR050211">
    <property type="entry name" value="FOX_domain-containing"/>
</dbReference>
<dbReference type="InterPro" id="IPR036388">
    <property type="entry name" value="WH-like_DNA-bd_sf"/>
</dbReference>
<evidence type="ECO:0000259" key="5">
    <source>
        <dbReference type="PROSITE" id="PS50039"/>
    </source>
</evidence>
<proteinExistence type="predicted"/>
<dbReference type="PROSITE" id="PS50039">
    <property type="entry name" value="FORK_HEAD_3"/>
    <property type="match status" value="1"/>
</dbReference>
<dbReference type="AlphaFoldDB" id="A0A7D9E692"/>
<dbReference type="GO" id="GO:0030154">
    <property type="term" value="P:cell differentiation"/>
    <property type="evidence" value="ECO:0007669"/>
    <property type="project" value="TreeGrafter"/>
</dbReference>
<sequence>MPVTSNQQVDNSIELAESMPSSQLAYYRDLQTSTLAYSLPYTESTANIHYRFQPLAINPAFLHFAQREALTRAFLSLYDQRAYLDGYKTSSYTPPGRDEEKPKQSYVRLIGEAILNSPEKKLVLSEIYKTIQTKYPYFKNRGSGWKNSIRHNLSLNDCFVKLGRSPNGKGHFWTISPQHYEEFLRGSSHQRKFQKKAAPKFCYYPSEVFQFNNYAMVDSPPTVIQPRLEGMESSSHYAESPSSLSLRRPEIIQDSPSVSPPHYSMVESPKALGSPRDSPASESEVEGRTEIHIPGDQIEVKHEVIVCSEDESEKSFTSRPFDVENLLASHPKRPASY</sequence>
<feature type="DNA-binding region" description="Fork-head" evidence="3">
    <location>
        <begin position="101"/>
        <end position="194"/>
    </location>
</feature>
<dbReference type="EMBL" id="CACRXK020003647">
    <property type="protein sequence ID" value="CAB3999673.1"/>
    <property type="molecule type" value="Genomic_DNA"/>
</dbReference>
<dbReference type="OrthoDB" id="5954824at2759"/>
<dbReference type="GO" id="GO:0000981">
    <property type="term" value="F:DNA-binding transcription factor activity, RNA polymerase II-specific"/>
    <property type="evidence" value="ECO:0007669"/>
    <property type="project" value="TreeGrafter"/>
</dbReference>
<dbReference type="CDD" id="cd20035">
    <property type="entry name" value="FH_FOXQ2-like"/>
    <property type="match status" value="1"/>
</dbReference>
<evidence type="ECO:0000313" key="7">
    <source>
        <dbReference type="EMBL" id="CAB3999673.1"/>
    </source>
</evidence>
<dbReference type="PRINTS" id="PR00053">
    <property type="entry name" value="FORKHEAD"/>
</dbReference>
<feature type="domain" description="Fork-head" evidence="5">
    <location>
        <begin position="101"/>
        <end position="194"/>
    </location>
</feature>
<keyword evidence="8" id="KW-1185">Reference proteome</keyword>
<dbReference type="PANTHER" id="PTHR11829">
    <property type="entry name" value="FORKHEAD BOX PROTEIN"/>
    <property type="match status" value="1"/>
</dbReference>
<dbReference type="GO" id="GO:0000978">
    <property type="term" value="F:RNA polymerase II cis-regulatory region sequence-specific DNA binding"/>
    <property type="evidence" value="ECO:0007669"/>
    <property type="project" value="TreeGrafter"/>
</dbReference>
<accession>A0A7D9E692</accession>
<dbReference type="InterPro" id="IPR030456">
    <property type="entry name" value="TF_fork_head_CS_2"/>
</dbReference>
<dbReference type="InterPro" id="IPR036390">
    <property type="entry name" value="WH_DNA-bd_sf"/>
</dbReference>
<dbReference type="Gene3D" id="1.10.10.10">
    <property type="entry name" value="Winged helix-like DNA-binding domain superfamily/Winged helix DNA-binding domain"/>
    <property type="match status" value="1"/>
</dbReference>
<comment type="subcellular location">
    <subcellularLocation>
        <location evidence="3">Nucleus</location>
    </subcellularLocation>
</comment>
<feature type="region of interest" description="Disordered" evidence="4">
    <location>
        <begin position="231"/>
        <end position="295"/>
    </location>
</feature>
<dbReference type="Pfam" id="PF00250">
    <property type="entry name" value="Forkhead"/>
    <property type="match status" value="1"/>
</dbReference>
<evidence type="ECO:0000313" key="6">
    <source>
        <dbReference type="EMBL" id="CAB3987006.1"/>
    </source>
</evidence>